<dbReference type="RefSeq" id="YP_009551097.1">
    <property type="nucleotide sequence ID" value="NC_040299.1"/>
</dbReference>
<keyword evidence="3" id="KW-0201">Cytochrome c-type biogenesis</keyword>
<evidence type="ECO:0000256" key="6">
    <source>
        <dbReference type="SAM" id="Phobius"/>
    </source>
</evidence>
<evidence type="ECO:0000313" key="8">
    <source>
        <dbReference type="EMBL" id="QAA12029.1"/>
    </source>
</evidence>
<evidence type="ECO:0000256" key="2">
    <source>
        <dbReference type="ARBA" id="ARBA00022692"/>
    </source>
</evidence>
<gene>
    <name evidence="8" type="primary">ccs1</name>
</gene>
<reference evidence="8" key="1">
    <citation type="journal article" date="2019" name="Genome Biol. Evol.">
        <title>Plastid Genomes and Proteins Illuminate the Evolution of Eustigmatophyte Algae and Their Bacterial Endosymbionts.</title>
        <authorList>
            <person name="Sevcikova T."/>
            <person name="Yurchenko T."/>
            <person name="Fawley K.P."/>
            <person name="Amaral R."/>
            <person name="Strnad H."/>
            <person name="Santos L.M."/>
            <person name="Fawley M.W."/>
            <person name="Elias M."/>
        </authorList>
    </citation>
    <scope>NUCLEOTIDE SEQUENCE</scope>
    <source>
        <strain evidence="8">CAUP Q 401</strain>
    </source>
</reference>
<dbReference type="InterPro" id="IPR023494">
    <property type="entry name" value="Cyt_c_bgen_Ccs1/CcsB/ResB"/>
</dbReference>
<evidence type="ECO:0000256" key="4">
    <source>
        <dbReference type="ARBA" id="ARBA00022989"/>
    </source>
</evidence>
<sequence length="413" mass="47266">MSFFIRWLANIKVAIFLLFAIIVCSVVGSVVEQTGNTILLNKNDFLLSSKLFNFSNIFNNFGFFILNFFLALSLLSCTFSQQLPSFDFCRGLSFLKKFLSTESLDGSFIVPYNWFPYLISSLSKKDYIVFQKSKSVYASKGFAGRLGPIFVHLSMVLILIGSLISAFEGFLAQEFIPKGEITYLQNLPTDHILENLPLYPIRINDFWVSHIKGLIHQFYSNLSSLDAKGKEINQFTLSVNHPFVQNGLVWYQTDWDVIGLKYEINKILYQVPVTSISTSQKRLWISWLPISNEGLSIFFETMRGDFIARISNKDQSIYLEFGQNLFSKSNRTTSIVDLLSCTGLQIKRDPGESILSIGFGFLIISTFISYLSYSRIWIIKQLKNLKIGGLTNRSKLRFDYDLLNLFNLDIKNL</sequence>
<organism evidence="8">
    <name type="scientific">Pseudellipsoidion edaphicum</name>
    <dbReference type="NCBI Taxonomy" id="1431838"/>
    <lineage>
        <taxon>Eukaryota</taxon>
        <taxon>Sar</taxon>
        <taxon>Stramenopiles</taxon>
        <taxon>Ochrophyta</taxon>
        <taxon>Eustigmatophyceae</taxon>
        <taxon>Eustigmatales</taxon>
        <taxon>Neomonodaceae</taxon>
        <taxon>Pseudellipsoidion</taxon>
    </lineage>
</organism>
<geneLocation type="plastid" evidence="8"/>
<dbReference type="GO" id="GO:0016020">
    <property type="term" value="C:membrane"/>
    <property type="evidence" value="ECO:0007669"/>
    <property type="project" value="UniProtKB-SubCell"/>
</dbReference>
<dbReference type="GeneID" id="38948258"/>
<keyword evidence="5 6" id="KW-0472">Membrane</keyword>
<evidence type="ECO:0000259" key="7">
    <source>
        <dbReference type="Pfam" id="PF05140"/>
    </source>
</evidence>
<dbReference type="GO" id="GO:0017004">
    <property type="term" value="P:cytochrome complex assembly"/>
    <property type="evidence" value="ECO:0007669"/>
    <property type="project" value="UniProtKB-KW"/>
</dbReference>
<dbReference type="AlphaFoldDB" id="A0A3R5QMT9"/>
<keyword evidence="2 6" id="KW-0812">Transmembrane</keyword>
<dbReference type="InterPro" id="IPR007816">
    <property type="entry name" value="ResB-like_domain"/>
</dbReference>
<protein>
    <submittedName>
        <fullName evidence="8">Cytochrome c biogenesis protein</fullName>
    </submittedName>
</protein>
<feature type="transmembrane region" description="Helical" evidence="6">
    <location>
        <begin position="149"/>
        <end position="167"/>
    </location>
</feature>
<dbReference type="Pfam" id="PF05140">
    <property type="entry name" value="ResB"/>
    <property type="match status" value="2"/>
</dbReference>
<name>A0A3R5QMT9_9STRA</name>
<evidence type="ECO:0000256" key="1">
    <source>
        <dbReference type="ARBA" id="ARBA00004141"/>
    </source>
</evidence>
<dbReference type="PANTHER" id="PTHR31566">
    <property type="entry name" value="CYTOCHROME C BIOGENESIS PROTEIN CCS1, CHLOROPLASTIC"/>
    <property type="match status" value="1"/>
</dbReference>
<keyword evidence="4 6" id="KW-1133">Transmembrane helix</keyword>
<accession>A0A3R5QMT9</accession>
<feature type="transmembrane region" description="Helical" evidence="6">
    <location>
        <begin position="354"/>
        <end position="373"/>
    </location>
</feature>
<dbReference type="PANTHER" id="PTHR31566:SF0">
    <property type="entry name" value="CYTOCHROME C BIOGENESIS PROTEIN CCS1, CHLOROPLASTIC"/>
    <property type="match status" value="1"/>
</dbReference>
<feature type="domain" description="ResB-like" evidence="7">
    <location>
        <begin position="336"/>
        <end position="399"/>
    </location>
</feature>
<feature type="transmembrane region" description="Helical" evidence="6">
    <location>
        <begin position="52"/>
        <end position="75"/>
    </location>
</feature>
<feature type="domain" description="ResB-like" evidence="7">
    <location>
        <begin position="12"/>
        <end position="270"/>
    </location>
</feature>
<dbReference type="EMBL" id="MK281457">
    <property type="protein sequence ID" value="QAA12029.1"/>
    <property type="molecule type" value="Genomic_DNA"/>
</dbReference>
<evidence type="ECO:0000256" key="5">
    <source>
        <dbReference type="ARBA" id="ARBA00023136"/>
    </source>
</evidence>
<comment type="subcellular location">
    <subcellularLocation>
        <location evidence="1">Membrane</location>
        <topology evidence="1">Multi-pass membrane protein</topology>
    </subcellularLocation>
</comment>
<keyword evidence="8" id="KW-0934">Plastid</keyword>
<evidence type="ECO:0000256" key="3">
    <source>
        <dbReference type="ARBA" id="ARBA00022748"/>
    </source>
</evidence>
<proteinExistence type="predicted"/>